<dbReference type="RefSeq" id="WP_039262265.1">
    <property type="nucleotide sequence ID" value="NZ_JSWD01000151.1"/>
</dbReference>
<keyword evidence="1" id="KW-0812">Transmembrane</keyword>
<proteinExistence type="predicted"/>
<dbReference type="Proteomes" id="UP000290273">
    <property type="component" value="Unassembled WGS sequence"/>
</dbReference>
<evidence type="ECO:0000313" key="2">
    <source>
        <dbReference type="EMBL" id="RXI57297.1"/>
    </source>
</evidence>
<feature type="transmembrane region" description="Helical" evidence="1">
    <location>
        <begin position="6"/>
        <end position="24"/>
    </location>
</feature>
<protein>
    <submittedName>
        <fullName evidence="2">Uncharacterized protein</fullName>
    </submittedName>
</protein>
<keyword evidence="1" id="KW-0472">Membrane</keyword>
<feature type="transmembrane region" description="Helical" evidence="1">
    <location>
        <begin position="33"/>
        <end position="50"/>
    </location>
</feature>
<feature type="transmembrane region" description="Helical" evidence="1">
    <location>
        <begin position="70"/>
        <end position="88"/>
    </location>
</feature>
<keyword evidence="1" id="KW-1133">Transmembrane helix</keyword>
<comment type="caution">
    <text evidence="2">The sequence shown here is derived from an EMBL/GenBank/DDBJ whole genome shotgun (WGS) entry which is preliminary data.</text>
</comment>
<dbReference type="EMBL" id="QMAU01000023">
    <property type="protein sequence ID" value="RXI57297.1"/>
    <property type="molecule type" value="Genomic_DNA"/>
</dbReference>
<sequence>MKNKDYSIVRLLNFILLIAFLFLFRNDKIMSNYYIKIIFHITLIMAFIYAVKDILLRIKVIVKSEEKFKFIKIIFYILITLLFVYFLIEEIVQVGRIL</sequence>
<name>A0ABY0ETV9_CLOTA</name>
<evidence type="ECO:0000256" key="1">
    <source>
        <dbReference type="SAM" id="Phobius"/>
    </source>
</evidence>
<evidence type="ECO:0000313" key="3">
    <source>
        <dbReference type="Proteomes" id="UP000290273"/>
    </source>
</evidence>
<reference evidence="2 3" key="1">
    <citation type="submission" date="2018-06" db="EMBL/GenBank/DDBJ databases">
        <title>Genome conservation of Clostridium tetani.</title>
        <authorList>
            <person name="Bruggemann H."/>
            <person name="Popoff M.R."/>
        </authorList>
    </citation>
    <scope>NUCLEOTIDE SEQUENCE [LARGE SCALE GENOMIC DNA]</scope>
    <source>
        <strain evidence="2 3">63.05</strain>
    </source>
</reference>
<accession>A0ABY0ETV9</accession>
<organism evidence="2 3">
    <name type="scientific">Clostridium tetani</name>
    <dbReference type="NCBI Taxonomy" id="1513"/>
    <lineage>
        <taxon>Bacteria</taxon>
        <taxon>Bacillati</taxon>
        <taxon>Bacillota</taxon>
        <taxon>Clostridia</taxon>
        <taxon>Eubacteriales</taxon>
        <taxon>Clostridiaceae</taxon>
        <taxon>Clostridium</taxon>
    </lineage>
</organism>
<gene>
    <name evidence="2" type="ORF">DP131_05395</name>
</gene>